<keyword evidence="5 10" id="KW-0269">Exonuclease</keyword>
<evidence type="ECO:0000259" key="8">
    <source>
        <dbReference type="Pfam" id="PF02272"/>
    </source>
</evidence>
<evidence type="ECO:0000256" key="5">
    <source>
        <dbReference type="ARBA" id="ARBA00022839"/>
    </source>
</evidence>
<protein>
    <recommendedName>
        <fullName evidence="2">Single-stranded-DNA-specific exonuclease RecJ</fullName>
    </recommendedName>
</protein>
<evidence type="ECO:0000259" key="9">
    <source>
        <dbReference type="Pfam" id="PF17768"/>
    </source>
</evidence>
<reference evidence="10 11" key="1">
    <citation type="submission" date="2024-04" db="EMBL/GenBank/DDBJ databases">
        <authorList>
            <person name="Abashina T."/>
            <person name="Shaikin A."/>
        </authorList>
    </citation>
    <scope>NUCLEOTIDE SEQUENCE [LARGE SCALE GENOMIC DNA]</scope>
    <source>
        <strain evidence="10 11">AAFK</strain>
    </source>
</reference>
<sequence>MSQLVQRTFCETQASRLQADGIPPLLARIYAARGVTDAAQLRLGLDALASPQQVGSGLKGLHEAAQILGEAIVSRQKILVVGDFDCDGATSTALCMEALLAMGAQEPCYLVPNRFEYGYGLTPEIVELARDLRPQVLMTVDNGISSIEGVRAARSAGMRVVVTDHHLPGHMLPEADAIVNPNQPGCPFPWKNSAGVAVAFYVMTAVRNYLRQQGYFSDARPEPRLASLLDLLALGTVADVVPLDDNNRILVTQGLARIRSGKARPGIRALLEVAGRPEDQVMASDMGFAVGPRLNAAGRLADMSLGIRCLLARDMAQARAMAQELDSLNRERRSIEAVMQAEATNVLVDDDLLARRWGLCLYNDQWHQGVIGILAGRVKEQCHRPVIAFARVADDEIKGSARSIQGLHMRDALDAVAAKHPGLLAKFGGHAMAAGLSLRLIDLPVFADAFDAQVRSMLRPEDLQQVLETDGPLAADELSVETAMLLRAAGPWGQGFPEPLFEGVFDIVDFRVLKEKHLKLSLRHPAGPMLDAIHFGCVPRLGVPSGKRLRAAYVPEINEFGGRRTVQLRLSHWECMD</sequence>
<feature type="coiled-coil region" evidence="6">
    <location>
        <begin position="311"/>
        <end position="338"/>
    </location>
</feature>
<dbReference type="Pfam" id="PF02272">
    <property type="entry name" value="DHHA1"/>
    <property type="match status" value="1"/>
</dbReference>
<dbReference type="NCBIfam" id="TIGR00644">
    <property type="entry name" value="recJ"/>
    <property type="match status" value="1"/>
</dbReference>
<dbReference type="InterPro" id="IPR051673">
    <property type="entry name" value="SSDNA_exonuclease_RecJ"/>
</dbReference>
<dbReference type="InterPro" id="IPR003156">
    <property type="entry name" value="DHHA1_dom"/>
</dbReference>
<dbReference type="InterPro" id="IPR038763">
    <property type="entry name" value="DHH_sf"/>
</dbReference>
<dbReference type="PANTHER" id="PTHR30255">
    <property type="entry name" value="SINGLE-STRANDED-DNA-SPECIFIC EXONUCLEASE RECJ"/>
    <property type="match status" value="1"/>
</dbReference>
<evidence type="ECO:0000256" key="1">
    <source>
        <dbReference type="ARBA" id="ARBA00005915"/>
    </source>
</evidence>
<dbReference type="Gene3D" id="3.90.1640.30">
    <property type="match status" value="1"/>
</dbReference>
<evidence type="ECO:0000313" key="10">
    <source>
        <dbReference type="EMBL" id="MEK8090877.1"/>
    </source>
</evidence>
<dbReference type="Pfam" id="PF17768">
    <property type="entry name" value="RecJ_OB"/>
    <property type="match status" value="1"/>
</dbReference>
<keyword evidence="3" id="KW-0540">Nuclease</keyword>
<dbReference type="GO" id="GO:0004527">
    <property type="term" value="F:exonuclease activity"/>
    <property type="evidence" value="ECO:0007669"/>
    <property type="project" value="UniProtKB-KW"/>
</dbReference>
<gene>
    <name evidence="10" type="primary">recJ</name>
    <name evidence="10" type="ORF">WOB96_14050</name>
</gene>
<evidence type="ECO:0000256" key="3">
    <source>
        <dbReference type="ARBA" id="ARBA00022722"/>
    </source>
</evidence>
<evidence type="ECO:0000256" key="2">
    <source>
        <dbReference type="ARBA" id="ARBA00019841"/>
    </source>
</evidence>
<keyword evidence="11" id="KW-1185">Reference proteome</keyword>
<dbReference type="InterPro" id="IPR001667">
    <property type="entry name" value="DDH_dom"/>
</dbReference>
<accession>A0ABU9DBI3</accession>
<dbReference type="Pfam" id="PF01368">
    <property type="entry name" value="DHH"/>
    <property type="match status" value="1"/>
</dbReference>
<dbReference type="Gene3D" id="3.10.310.30">
    <property type="match status" value="1"/>
</dbReference>
<dbReference type="EMBL" id="JBBPCO010000018">
    <property type="protein sequence ID" value="MEK8090877.1"/>
    <property type="molecule type" value="Genomic_DNA"/>
</dbReference>
<feature type="domain" description="DHHA1" evidence="8">
    <location>
        <begin position="362"/>
        <end position="455"/>
    </location>
</feature>
<keyword evidence="6" id="KW-0175">Coiled coil</keyword>
<evidence type="ECO:0000256" key="6">
    <source>
        <dbReference type="SAM" id="Coils"/>
    </source>
</evidence>
<name>A0ABU9DBI3_9PROT</name>
<feature type="domain" description="DDH" evidence="7">
    <location>
        <begin position="77"/>
        <end position="236"/>
    </location>
</feature>
<dbReference type="InterPro" id="IPR004610">
    <property type="entry name" value="RecJ"/>
</dbReference>
<evidence type="ECO:0000313" key="11">
    <source>
        <dbReference type="Proteomes" id="UP001446205"/>
    </source>
</evidence>
<dbReference type="PANTHER" id="PTHR30255:SF2">
    <property type="entry name" value="SINGLE-STRANDED-DNA-SPECIFIC EXONUCLEASE RECJ"/>
    <property type="match status" value="1"/>
</dbReference>
<evidence type="ECO:0000256" key="4">
    <source>
        <dbReference type="ARBA" id="ARBA00022801"/>
    </source>
</evidence>
<dbReference type="InterPro" id="IPR041122">
    <property type="entry name" value="RecJ_OB"/>
</dbReference>
<comment type="similarity">
    <text evidence="1">Belongs to the RecJ family.</text>
</comment>
<organism evidence="10 11">
    <name type="scientific">Thermithiobacillus plumbiphilus</name>
    <dbReference type="NCBI Taxonomy" id="1729899"/>
    <lineage>
        <taxon>Bacteria</taxon>
        <taxon>Pseudomonadati</taxon>
        <taxon>Pseudomonadota</taxon>
        <taxon>Acidithiobacillia</taxon>
        <taxon>Acidithiobacillales</taxon>
        <taxon>Thermithiobacillaceae</taxon>
        <taxon>Thermithiobacillus</taxon>
    </lineage>
</organism>
<comment type="caution">
    <text evidence="10">The sequence shown here is derived from an EMBL/GenBank/DDBJ whole genome shotgun (WGS) entry which is preliminary data.</text>
</comment>
<keyword evidence="4" id="KW-0378">Hydrolase</keyword>
<proteinExistence type="inferred from homology"/>
<evidence type="ECO:0000259" key="7">
    <source>
        <dbReference type="Pfam" id="PF01368"/>
    </source>
</evidence>
<dbReference type="RefSeq" id="WP_341371932.1">
    <property type="nucleotide sequence ID" value="NZ_JBBPCO010000018.1"/>
</dbReference>
<dbReference type="Proteomes" id="UP001446205">
    <property type="component" value="Unassembled WGS sequence"/>
</dbReference>
<feature type="domain" description="RecJ OB" evidence="9">
    <location>
        <begin position="469"/>
        <end position="571"/>
    </location>
</feature>
<dbReference type="SUPFAM" id="SSF64182">
    <property type="entry name" value="DHH phosphoesterases"/>
    <property type="match status" value="1"/>
</dbReference>